<sequence length="145" mass="16591">MSENGTCLGCLLANRKQPVHVVYEDDDVCCFLDHEPFNEGHTLILPKKHFLDVDELDQDTAIAVMKASMTTSKALKTLFQPDGVTICQNGGRFNELGHYHMHVVARYEDQPFEAFYSTKHLNNDKEKWRFLETKARLAAEINTMT</sequence>
<dbReference type="AlphaFoldDB" id="A0A4R2P4H8"/>
<name>A0A4R2P4H8_9BACL</name>
<dbReference type="PROSITE" id="PS51084">
    <property type="entry name" value="HIT_2"/>
    <property type="match status" value="1"/>
</dbReference>
<dbReference type="Proteomes" id="UP000295416">
    <property type="component" value="Unassembled WGS sequence"/>
</dbReference>
<dbReference type="RefSeq" id="WP_132745263.1">
    <property type="nucleotide sequence ID" value="NZ_SLXK01000008.1"/>
</dbReference>
<dbReference type="PANTHER" id="PTHR46648">
    <property type="entry name" value="HIT FAMILY PROTEIN 1"/>
    <property type="match status" value="1"/>
</dbReference>
<keyword evidence="4" id="KW-0378">Hydrolase</keyword>
<dbReference type="PRINTS" id="PR00332">
    <property type="entry name" value="HISTRIAD"/>
</dbReference>
<protein>
    <submittedName>
        <fullName evidence="4">Diadenosine tetraphosphate (Ap4A) HIT family hydrolase</fullName>
    </submittedName>
</protein>
<feature type="domain" description="HIT" evidence="3">
    <location>
        <begin position="8"/>
        <end position="113"/>
    </location>
</feature>
<dbReference type="GO" id="GO:0009117">
    <property type="term" value="P:nucleotide metabolic process"/>
    <property type="evidence" value="ECO:0007669"/>
    <property type="project" value="TreeGrafter"/>
</dbReference>
<evidence type="ECO:0000313" key="5">
    <source>
        <dbReference type="Proteomes" id="UP000295416"/>
    </source>
</evidence>
<dbReference type="Pfam" id="PF01230">
    <property type="entry name" value="HIT"/>
    <property type="match status" value="1"/>
</dbReference>
<proteinExistence type="predicted"/>
<gene>
    <name evidence="4" type="ORF">EV207_10811</name>
</gene>
<feature type="active site" description="Tele-AMP-histidine intermediate" evidence="1">
    <location>
        <position position="102"/>
    </location>
</feature>
<dbReference type="EMBL" id="SLXK01000008">
    <property type="protein sequence ID" value="TCP29720.1"/>
    <property type="molecule type" value="Genomic_DNA"/>
</dbReference>
<comment type="caution">
    <text evidence="4">The sequence shown here is derived from an EMBL/GenBank/DDBJ whole genome shotgun (WGS) entry which is preliminary data.</text>
</comment>
<dbReference type="OrthoDB" id="9784774at2"/>
<evidence type="ECO:0000256" key="1">
    <source>
        <dbReference type="PIRSR" id="PIRSR601310-1"/>
    </source>
</evidence>
<organism evidence="4 5">
    <name type="scientific">Scopulibacillus darangshiensis</name>
    <dbReference type="NCBI Taxonomy" id="442528"/>
    <lineage>
        <taxon>Bacteria</taxon>
        <taxon>Bacillati</taxon>
        <taxon>Bacillota</taxon>
        <taxon>Bacilli</taxon>
        <taxon>Bacillales</taxon>
        <taxon>Sporolactobacillaceae</taxon>
        <taxon>Scopulibacillus</taxon>
    </lineage>
</organism>
<dbReference type="InterPro" id="IPR011146">
    <property type="entry name" value="HIT-like"/>
</dbReference>
<evidence type="ECO:0000313" key="4">
    <source>
        <dbReference type="EMBL" id="TCP29720.1"/>
    </source>
</evidence>
<evidence type="ECO:0000256" key="2">
    <source>
        <dbReference type="PROSITE-ProRule" id="PRU00464"/>
    </source>
</evidence>
<accession>A0A4R2P4H8</accession>
<keyword evidence="5" id="KW-1185">Reference proteome</keyword>
<dbReference type="GO" id="GO:0016787">
    <property type="term" value="F:hydrolase activity"/>
    <property type="evidence" value="ECO:0007669"/>
    <property type="project" value="UniProtKB-KW"/>
</dbReference>
<dbReference type="PANTHER" id="PTHR46648:SF1">
    <property type="entry name" value="ADENOSINE 5'-MONOPHOSPHORAMIDASE HNT1"/>
    <property type="match status" value="1"/>
</dbReference>
<dbReference type="SUPFAM" id="SSF54197">
    <property type="entry name" value="HIT-like"/>
    <property type="match status" value="1"/>
</dbReference>
<evidence type="ECO:0000259" key="3">
    <source>
        <dbReference type="PROSITE" id="PS51084"/>
    </source>
</evidence>
<dbReference type="InterPro" id="IPR001310">
    <property type="entry name" value="Histidine_triad_HIT"/>
</dbReference>
<dbReference type="Gene3D" id="3.30.428.10">
    <property type="entry name" value="HIT-like"/>
    <property type="match status" value="1"/>
</dbReference>
<dbReference type="InterPro" id="IPR036265">
    <property type="entry name" value="HIT-like_sf"/>
</dbReference>
<feature type="short sequence motif" description="Histidine triad motif" evidence="2">
    <location>
        <begin position="98"/>
        <end position="102"/>
    </location>
</feature>
<reference evidence="4 5" key="1">
    <citation type="submission" date="2019-03" db="EMBL/GenBank/DDBJ databases">
        <title>Genomic Encyclopedia of Type Strains, Phase IV (KMG-IV): sequencing the most valuable type-strain genomes for metagenomic binning, comparative biology and taxonomic classification.</title>
        <authorList>
            <person name="Goeker M."/>
        </authorList>
    </citation>
    <scope>NUCLEOTIDE SEQUENCE [LARGE SCALE GENOMIC DNA]</scope>
    <source>
        <strain evidence="4 5">DSM 19377</strain>
    </source>
</reference>